<accession>A0ABV6WZD2</accession>
<organism evidence="3 4">
    <name type="scientific">Streptacidiphilus alkalitolerans</name>
    <dbReference type="NCBI Taxonomy" id="3342712"/>
    <lineage>
        <taxon>Bacteria</taxon>
        <taxon>Bacillati</taxon>
        <taxon>Actinomycetota</taxon>
        <taxon>Actinomycetes</taxon>
        <taxon>Kitasatosporales</taxon>
        <taxon>Streptomycetaceae</taxon>
        <taxon>Streptacidiphilus</taxon>
    </lineage>
</organism>
<comment type="caution">
    <text evidence="3">The sequence shown here is derived from an EMBL/GenBank/DDBJ whole genome shotgun (WGS) entry which is preliminary data.</text>
</comment>
<dbReference type="CDD" id="cd01823">
    <property type="entry name" value="SEST_like"/>
    <property type="match status" value="1"/>
</dbReference>
<dbReference type="InterPro" id="IPR037460">
    <property type="entry name" value="SEST-like"/>
</dbReference>
<feature type="domain" description="Golvesin/Xly CBD-like" evidence="2">
    <location>
        <begin position="917"/>
        <end position="1000"/>
    </location>
</feature>
<dbReference type="GO" id="GO:0016787">
    <property type="term" value="F:hydrolase activity"/>
    <property type="evidence" value="ECO:0007669"/>
    <property type="project" value="UniProtKB-KW"/>
</dbReference>
<dbReference type="Proteomes" id="UP001592530">
    <property type="component" value="Unassembled WGS sequence"/>
</dbReference>
<dbReference type="Gene3D" id="3.40.50.1110">
    <property type="entry name" value="SGNH hydrolase"/>
    <property type="match status" value="1"/>
</dbReference>
<feature type="region of interest" description="Disordered" evidence="1">
    <location>
        <begin position="301"/>
        <end position="379"/>
    </location>
</feature>
<dbReference type="InterPro" id="IPR033803">
    <property type="entry name" value="CBD-like_Golvesin-Xly"/>
</dbReference>
<evidence type="ECO:0000259" key="2">
    <source>
        <dbReference type="Pfam" id="PF25275"/>
    </source>
</evidence>
<dbReference type="PANTHER" id="PTHR37981:SF1">
    <property type="entry name" value="SGNH HYDROLASE-TYPE ESTERASE DOMAIN-CONTAINING PROTEIN"/>
    <property type="match status" value="1"/>
</dbReference>
<feature type="compositionally biased region" description="Low complexity" evidence="1">
    <location>
        <begin position="352"/>
        <end position="379"/>
    </location>
</feature>
<dbReference type="SUPFAM" id="SSF52266">
    <property type="entry name" value="SGNH hydrolase"/>
    <property type="match status" value="1"/>
</dbReference>
<dbReference type="PANTHER" id="PTHR37981">
    <property type="entry name" value="LIPASE 2"/>
    <property type="match status" value="1"/>
</dbReference>
<evidence type="ECO:0000313" key="3">
    <source>
        <dbReference type="EMBL" id="MFC1431415.1"/>
    </source>
</evidence>
<dbReference type="InterPro" id="IPR036514">
    <property type="entry name" value="SGNH_hydro_sf"/>
</dbReference>
<gene>
    <name evidence="3" type="ORF">ACEZDB_12255</name>
</gene>
<protein>
    <submittedName>
        <fullName evidence="3">SGNH/GDSL hydrolase family protein</fullName>
        <ecNumber evidence="3">3.1.-.-</ecNumber>
    </submittedName>
</protein>
<evidence type="ECO:0000313" key="4">
    <source>
        <dbReference type="Proteomes" id="UP001592530"/>
    </source>
</evidence>
<feature type="compositionally biased region" description="Low complexity" evidence="1">
    <location>
        <begin position="329"/>
        <end position="342"/>
    </location>
</feature>
<proteinExistence type="predicted"/>
<dbReference type="EC" id="3.1.-.-" evidence="3"/>
<dbReference type="RefSeq" id="WP_380551951.1">
    <property type="nucleotide sequence ID" value="NZ_JBHEZY010000004.1"/>
</dbReference>
<name>A0ABV6WZD2_9ACTN</name>
<dbReference type="EMBL" id="JBHEZY010000004">
    <property type="protein sequence ID" value="MFC1431415.1"/>
    <property type="molecule type" value="Genomic_DNA"/>
</dbReference>
<sequence>MSIPDPDHALGRGWRTSDDRAVTTASDTAGLEVMVADSKNAYEWRTVAVLSEPGFSDQWIGQDCLMDRSHAAVVYAPRGFTNQQQLMERGAFTAIVDLDTGQVDKLPFTASLAYFDPGCNSKQHTAAFTAIGDSSSLITTVDLKGKVLGRSNPAGEVTSAVPTGSKGQVAASEAGRVVSIDGAGHATTLAHTTGTAYDLQSTGNGVAYLDEKGDSATAHVLRSGSATTVARGSLTSLALQPGSNGKVFAIGSTSGAGGWGVNILPHATAQDSISTEGSLAVQPVLTPSVRSAAEGIAKAGQDLSKAGAQEPVPGASATADGQADNEPVTIGTTATATGRQTTEQVAGPTPPASAASGAKAASPALTGAEPAAAATTGSTRTASAVAAADSSSTIDTQRECAIPRNDPDTLALQPTPNQVEWAVDMAVRGDLTSSYLTQGSWRAQEGSSINPQSIFPLPALTGGGRIPAQVLLGILAQESNLWQAESGAIPGQMGNPLASTGGFYGRTSGPAPTGGDYWAIDWAKSDCGYGVGQITDGMLLPQDAEPGHPSLAAANQKEVAIDYAVNIADAAQILAEKWNEIHESGQSITVNDDNPAHPEDWFAAVWDYNSGLNPVSQASTNGNWGLGWYSNPANPLYKPSREPFLDGKISCTIGASVPATGWAQCSLPTAANVVDSPTFVDAANPTQWPYEEKVMGWAAESIDTGFSYDTSGNQDRAGSSGYSTMGFRPAWWTNDQGRINIKPPLSAFCSTAVNGCSVSSPPQCEVQHLGASCDTPYWWHGANATWEVNCASSCGNENLKYATLVSEPGRGYNLLNGEPQCSGGGLPAGAKVITNVPNSTPTYSSCGAVSGDAGTFSFNFEPDDQANYEARTDLAQIGGGWGGHFWYAHTRSYDTGVDGPLSATGPAADTTTGPMSIVGSWKLSTPVSAWTRVLVHLPDTGSVTQQATYTVHTGAGNDENRTINTHDDENTWVSLGVFDLVPPANGDFQGVSLSNFASDGTADDDIAWDSVAFQPLTAKPKDFVVQLGDSYSSGEGAEPYLPGTDVGPYASLTTQTSPGRTWNACRRSQNSWIRQSVLPDQTSTIGALSDGNDQSIDYHSVACSGAFTNEVDPTLGQAPWGAIGEHHEIAQLDSGFLDDNTTLVALTLGGNDAGFSTAVQDCVELPPIGPGCQPDSTVKGQIDAAVAQVKTVLQHISALAPHAKIALLGYPLLFDTSTGCASVAGSDAIRQLNSWGAYFNQEDKAMVASLQAGSSPLTVLFKDPTTEFNGYQDCGSKTPGINDFVAAPTGPGDFSCPVKPDPHSWVCVSMESFHPNNAGVKQYALALHDELE</sequence>
<dbReference type="Pfam" id="PF25275">
    <property type="entry name" value="Golvesin_C"/>
    <property type="match status" value="1"/>
</dbReference>
<reference evidence="3 4" key="1">
    <citation type="submission" date="2024-09" db="EMBL/GenBank/DDBJ databases">
        <authorList>
            <person name="Lee S.D."/>
        </authorList>
    </citation>
    <scope>NUCLEOTIDE SEQUENCE [LARGE SCALE GENOMIC DNA]</scope>
    <source>
        <strain evidence="3 4">N1-3</strain>
    </source>
</reference>
<keyword evidence="3" id="KW-0378">Hydrolase</keyword>
<evidence type="ECO:0000256" key="1">
    <source>
        <dbReference type="SAM" id="MobiDB-lite"/>
    </source>
</evidence>